<reference evidence="2 3" key="1">
    <citation type="submission" date="2018-02" db="EMBL/GenBank/DDBJ databases">
        <title>Discovery of a pederin family compound in a non-symbiotic bloom-forming cyanobacterium.</title>
        <authorList>
            <person name="Kust A."/>
            <person name="Mares J."/>
            <person name="Jokela J."/>
            <person name="Urajova P."/>
            <person name="Hajek J."/>
            <person name="Saurav K."/>
            <person name="Voracova K."/>
            <person name="Fewer D.P."/>
            <person name="Haapaniemi E."/>
            <person name="Permi P."/>
            <person name="Rehakova K."/>
            <person name="Sivonen K."/>
            <person name="Hrouzek P."/>
        </authorList>
    </citation>
    <scope>NUCLEOTIDE SEQUENCE [LARGE SCALE GENOMIC DNA]</scope>
    <source>
        <strain evidence="2 3">CHARLIE-1</strain>
    </source>
</reference>
<gene>
    <name evidence="2" type="ORF">CUN59_10350</name>
</gene>
<feature type="transmembrane region" description="Helical" evidence="1">
    <location>
        <begin position="12"/>
        <end position="29"/>
    </location>
</feature>
<proteinExistence type="predicted"/>
<dbReference type="RefSeq" id="WP_104387774.1">
    <property type="nucleotide sequence ID" value="NZ_PGEM01000071.1"/>
</dbReference>
<sequence>MPRGNSIKKVTYYLLLASSVVVLLVHSTIDQEFKDQGQETLVSAELFDQTDNIKFVQASQSTPILDGNKALELVQNLPTVRRKAREIQRLSRGTIRVASVVDSSPTVDTPYYVVRVFENHSDQSTSTIYWFRVLSPSGQIQALDLIQNEYIPVDKWNPDRR</sequence>
<keyword evidence="1" id="KW-1133">Transmembrane helix</keyword>
<dbReference type="EMBL" id="PGEM01000071">
    <property type="protein sequence ID" value="PPJ63403.1"/>
    <property type="molecule type" value="Genomic_DNA"/>
</dbReference>
<dbReference type="OrthoDB" id="488288at2"/>
<accession>A0A2S6CUF7</accession>
<dbReference type="Proteomes" id="UP000239589">
    <property type="component" value="Unassembled WGS sequence"/>
</dbReference>
<organism evidence="2 3">
    <name type="scientific">Cuspidothrix issatschenkoi CHARLIE-1</name>
    <dbReference type="NCBI Taxonomy" id="2052836"/>
    <lineage>
        <taxon>Bacteria</taxon>
        <taxon>Bacillati</taxon>
        <taxon>Cyanobacteriota</taxon>
        <taxon>Cyanophyceae</taxon>
        <taxon>Nostocales</taxon>
        <taxon>Aphanizomenonaceae</taxon>
        <taxon>Cuspidothrix</taxon>
    </lineage>
</organism>
<evidence type="ECO:0000313" key="2">
    <source>
        <dbReference type="EMBL" id="PPJ63403.1"/>
    </source>
</evidence>
<keyword evidence="1" id="KW-0812">Transmembrane</keyword>
<evidence type="ECO:0000256" key="1">
    <source>
        <dbReference type="SAM" id="Phobius"/>
    </source>
</evidence>
<dbReference type="AlphaFoldDB" id="A0A2S6CUF7"/>
<protein>
    <submittedName>
        <fullName evidence="2">Uncharacterized protein</fullName>
    </submittedName>
</protein>
<evidence type="ECO:0000313" key="3">
    <source>
        <dbReference type="Proteomes" id="UP000239589"/>
    </source>
</evidence>
<name>A0A2S6CUF7_9CYAN</name>
<keyword evidence="3" id="KW-1185">Reference proteome</keyword>
<comment type="caution">
    <text evidence="2">The sequence shown here is derived from an EMBL/GenBank/DDBJ whole genome shotgun (WGS) entry which is preliminary data.</text>
</comment>
<keyword evidence="1" id="KW-0472">Membrane</keyword>